<feature type="signal peptide" evidence="1">
    <location>
        <begin position="1"/>
        <end position="23"/>
    </location>
</feature>
<name>A0ABW3S2Q3_9BACL</name>
<dbReference type="RefSeq" id="WP_379321482.1">
    <property type="nucleotide sequence ID" value="NZ_JBHTLM010000024.1"/>
</dbReference>
<proteinExistence type="predicted"/>
<dbReference type="InterPro" id="IPR014044">
    <property type="entry name" value="CAP_dom"/>
</dbReference>
<dbReference type="Pfam" id="PF00188">
    <property type="entry name" value="CAP"/>
    <property type="match status" value="1"/>
</dbReference>
<dbReference type="InterPro" id="IPR035940">
    <property type="entry name" value="CAP_sf"/>
</dbReference>
<dbReference type="PANTHER" id="PTHR31157">
    <property type="entry name" value="SCP DOMAIN-CONTAINING PROTEIN"/>
    <property type="match status" value="1"/>
</dbReference>
<dbReference type="CDD" id="cd05379">
    <property type="entry name" value="CAP_bacterial"/>
    <property type="match status" value="1"/>
</dbReference>
<feature type="domain" description="SCP" evidence="2">
    <location>
        <begin position="61"/>
        <end position="164"/>
    </location>
</feature>
<dbReference type="SUPFAM" id="SSF55797">
    <property type="entry name" value="PR-1-like"/>
    <property type="match status" value="1"/>
</dbReference>
<comment type="caution">
    <text evidence="3">The sequence shown here is derived from an EMBL/GenBank/DDBJ whole genome shotgun (WGS) entry which is preliminary data.</text>
</comment>
<sequence>MIKWKNTVSTGLLLSVLTTISLAGVHGDGGAAYAAATMNTKSLAAVYAAIQTQNASKIVVLVNKERVRAGLKPLTVHTNLTKVAKAKAKDMYLNNYFSHTSPTYGSPFEMMDASSITYLYAGENLAMGQRSAEQAMKDWMNSPGHKKNILNPNYNLIGVGYFNGYWVQEFVGK</sequence>
<feature type="chain" id="PRO_5046243577" evidence="1">
    <location>
        <begin position="24"/>
        <end position="173"/>
    </location>
</feature>
<reference evidence="4" key="1">
    <citation type="journal article" date="2019" name="Int. J. Syst. Evol. Microbiol.">
        <title>The Global Catalogue of Microorganisms (GCM) 10K type strain sequencing project: providing services to taxonomists for standard genome sequencing and annotation.</title>
        <authorList>
            <consortium name="The Broad Institute Genomics Platform"/>
            <consortium name="The Broad Institute Genome Sequencing Center for Infectious Disease"/>
            <person name="Wu L."/>
            <person name="Ma J."/>
        </authorList>
    </citation>
    <scope>NUCLEOTIDE SEQUENCE [LARGE SCALE GENOMIC DNA]</scope>
    <source>
        <strain evidence="4">CCUG 59189</strain>
    </source>
</reference>
<protein>
    <submittedName>
        <fullName evidence="3">CAP domain-containing protein</fullName>
    </submittedName>
</protein>
<dbReference type="Proteomes" id="UP001597262">
    <property type="component" value="Unassembled WGS sequence"/>
</dbReference>
<gene>
    <name evidence="3" type="ORF">ACFQ3W_22495</name>
</gene>
<evidence type="ECO:0000313" key="4">
    <source>
        <dbReference type="Proteomes" id="UP001597262"/>
    </source>
</evidence>
<dbReference type="Gene3D" id="3.40.33.10">
    <property type="entry name" value="CAP"/>
    <property type="match status" value="1"/>
</dbReference>
<evidence type="ECO:0000256" key="1">
    <source>
        <dbReference type="SAM" id="SignalP"/>
    </source>
</evidence>
<evidence type="ECO:0000259" key="2">
    <source>
        <dbReference type="Pfam" id="PF00188"/>
    </source>
</evidence>
<dbReference type="PANTHER" id="PTHR31157:SF1">
    <property type="entry name" value="SCP DOMAIN-CONTAINING PROTEIN"/>
    <property type="match status" value="1"/>
</dbReference>
<keyword evidence="4" id="KW-1185">Reference proteome</keyword>
<organism evidence="3 4">
    <name type="scientific">Paenibacillus puldeungensis</name>
    <dbReference type="NCBI Taxonomy" id="696536"/>
    <lineage>
        <taxon>Bacteria</taxon>
        <taxon>Bacillati</taxon>
        <taxon>Bacillota</taxon>
        <taxon>Bacilli</taxon>
        <taxon>Bacillales</taxon>
        <taxon>Paenibacillaceae</taxon>
        <taxon>Paenibacillus</taxon>
    </lineage>
</organism>
<evidence type="ECO:0000313" key="3">
    <source>
        <dbReference type="EMBL" id="MFD1179053.1"/>
    </source>
</evidence>
<accession>A0ABW3S2Q3</accession>
<keyword evidence="1" id="KW-0732">Signal</keyword>
<dbReference type="EMBL" id="JBHTLM010000024">
    <property type="protein sequence ID" value="MFD1179053.1"/>
    <property type="molecule type" value="Genomic_DNA"/>
</dbReference>